<proteinExistence type="predicted"/>
<evidence type="ECO:0000313" key="1">
    <source>
        <dbReference type="EMBL" id="APA08635.1"/>
    </source>
</evidence>
<dbReference type="Proteomes" id="UP000177798">
    <property type="component" value="Chromosome 4"/>
</dbReference>
<protein>
    <submittedName>
        <fullName evidence="1">Uncharacterized protein</fullName>
    </submittedName>
</protein>
<dbReference type="EMBL" id="CP017817">
    <property type="protein sequence ID" value="APA08635.1"/>
    <property type="molecule type" value="Genomic_DNA"/>
</dbReference>
<accession>A0A1D9Q121</accession>
<evidence type="ECO:0000313" key="2">
    <source>
        <dbReference type="Proteomes" id="UP000177798"/>
    </source>
</evidence>
<dbReference type="AlphaFoldDB" id="A0A1D9Q121"/>
<sequence length="49" mass="5458">MRKSAILGVGKFDSDGAEEMVMDIFENTFVIPGGKSNFGPFLKQPYTTW</sequence>
<organism evidence="1 2">
    <name type="scientific">Sclerotinia sclerotiorum (strain ATCC 18683 / 1980 / Ss-1)</name>
    <name type="common">White mold</name>
    <name type="synonym">Whetzelinia sclerotiorum</name>
    <dbReference type="NCBI Taxonomy" id="665079"/>
    <lineage>
        <taxon>Eukaryota</taxon>
        <taxon>Fungi</taxon>
        <taxon>Dikarya</taxon>
        <taxon>Ascomycota</taxon>
        <taxon>Pezizomycotina</taxon>
        <taxon>Leotiomycetes</taxon>
        <taxon>Helotiales</taxon>
        <taxon>Sclerotiniaceae</taxon>
        <taxon>Sclerotinia</taxon>
    </lineage>
</organism>
<gene>
    <name evidence="1" type="ORF">sscle_04g034050</name>
</gene>
<dbReference type="VEuPathDB" id="FungiDB:sscle_04g034050"/>
<reference evidence="2" key="1">
    <citation type="journal article" date="2017" name="Genome Biol. Evol.">
        <title>The complete genome sequence of the phytopathogenic fungus Sclerotinia sclerotiorum reveals insights into the genome architecture of broad host range pathogens.</title>
        <authorList>
            <person name="Derbyshire M."/>
            <person name="Denton-Giles M."/>
            <person name="Hegedus D."/>
            <person name="Seifbarghy S."/>
            <person name="Rollins J."/>
            <person name="van Kan J."/>
            <person name="Seidl M.F."/>
            <person name="Faino L."/>
            <person name="Mbengue M."/>
            <person name="Navaud O."/>
            <person name="Raffaele S."/>
            <person name="Hammond-Kosack K."/>
            <person name="Heard S."/>
            <person name="Oliver R."/>
        </authorList>
    </citation>
    <scope>NUCLEOTIDE SEQUENCE [LARGE SCALE GENOMIC DNA]</scope>
    <source>
        <strain evidence="2">ATCC 18683 / 1980 / Ss-1</strain>
    </source>
</reference>
<name>A0A1D9Q121_SCLS1</name>
<dbReference type="KEGG" id="ssl:SS1G_02367"/>
<dbReference type="RefSeq" id="XP_001596151.1">
    <property type="nucleotide sequence ID" value="XM_001596101.1"/>
</dbReference>